<name>A0ABP3JGQ3_9ACTN</name>
<proteinExistence type="predicted"/>
<dbReference type="InterPro" id="IPR058548">
    <property type="entry name" value="MlaB-like_STAS"/>
</dbReference>
<dbReference type="Pfam" id="PF13466">
    <property type="entry name" value="STAS_2"/>
    <property type="match status" value="1"/>
</dbReference>
<keyword evidence="3" id="KW-1185">Reference proteome</keyword>
<evidence type="ECO:0000313" key="3">
    <source>
        <dbReference type="Proteomes" id="UP001499895"/>
    </source>
</evidence>
<dbReference type="EMBL" id="BAAAHB010000010">
    <property type="protein sequence ID" value="GAA0453137.1"/>
    <property type="molecule type" value="Genomic_DNA"/>
</dbReference>
<feature type="domain" description="STAS" evidence="1">
    <location>
        <begin position="1"/>
        <end position="75"/>
    </location>
</feature>
<comment type="caution">
    <text evidence="2">The sequence shown here is derived from an EMBL/GenBank/DDBJ whole genome shotgun (WGS) entry which is preliminary data.</text>
</comment>
<dbReference type="Gene3D" id="3.30.750.24">
    <property type="entry name" value="STAS domain"/>
    <property type="match status" value="1"/>
</dbReference>
<dbReference type="InterPro" id="IPR002645">
    <property type="entry name" value="STAS_dom"/>
</dbReference>
<evidence type="ECO:0000259" key="1">
    <source>
        <dbReference type="PROSITE" id="PS50801"/>
    </source>
</evidence>
<dbReference type="PROSITE" id="PS50801">
    <property type="entry name" value="STAS"/>
    <property type="match status" value="1"/>
</dbReference>
<evidence type="ECO:0000313" key="2">
    <source>
        <dbReference type="EMBL" id="GAA0453137.1"/>
    </source>
</evidence>
<dbReference type="CDD" id="cd07043">
    <property type="entry name" value="STAS_anti-anti-sigma_factors"/>
    <property type="match status" value="1"/>
</dbReference>
<gene>
    <name evidence="2" type="ORF">GCM10009544_14920</name>
</gene>
<sequence>MRASGEVGLTTRGQWQGALERLLQHDGDAYLELSAVTFVDVAGTSALALTAQRMGADGRRIVIDRPPSSLRRTLEMFWSDLSAIEVTG</sequence>
<reference evidence="3" key="1">
    <citation type="journal article" date="2019" name="Int. J. Syst. Evol. Microbiol.">
        <title>The Global Catalogue of Microorganisms (GCM) 10K type strain sequencing project: providing services to taxonomists for standard genome sequencing and annotation.</title>
        <authorList>
            <consortium name="The Broad Institute Genomics Platform"/>
            <consortium name="The Broad Institute Genome Sequencing Center for Infectious Disease"/>
            <person name="Wu L."/>
            <person name="Ma J."/>
        </authorList>
    </citation>
    <scope>NUCLEOTIDE SEQUENCE [LARGE SCALE GENOMIC DNA]</scope>
    <source>
        <strain evidence="3">JCM 10649</strain>
    </source>
</reference>
<accession>A0ABP3JGQ3</accession>
<dbReference type="InterPro" id="IPR036513">
    <property type="entry name" value="STAS_dom_sf"/>
</dbReference>
<organism evidence="2 3">
    <name type="scientific">Streptomyces stramineus</name>
    <dbReference type="NCBI Taxonomy" id="173861"/>
    <lineage>
        <taxon>Bacteria</taxon>
        <taxon>Bacillati</taxon>
        <taxon>Actinomycetota</taxon>
        <taxon>Actinomycetes</taxon>
        <taxon>Kitasatosporales</taxon>
        <taxon>Streptomycetaceae</taxon>
        <taxon>Streptomyces</taxon>
    </lineage>
</organism>
<dbReference type="SUPFAM" id="SSF52091">
    <property type="entry name" value="SpoIIaa-like"/>
    <property type="match status" value="1"/>
</dbReference>
<protein>
    <recommendedName>
        <fullName evidence="1">STAS domain-containing protein</fullName>
    </recommendedName>
</protein>
<dbReference type="Proteomes" id="UP001499895">
    <property type="component" value="Unassembled WGS sequence"/>
</dbReference>